<dbReference type="HAMAP" id="MF_00434">
    <property type="entry name" value="Pterin_4_alpha"/>
    <property type="match status" value="1"/>
</dbReference>
<accession>A0A1W9KYJ4</accession>
<evidence type="ECO:0000256" key="2">
    <source>
        <dbReference type="ARBA" id="ARBA00006472"/>
    </source>
</evidence>
<dbReference type="GO" id="GO:0006729">
    <property type="term" value="P:tetrahydrobiopterin biosynthetic process"/>
    <property type="evidence" value="ECO:0007669"/>
    <property type="project" value="InterPro"/>
</dbReference>
<reference evidence="5 6" key="1">
    <citation type="submission" date="2017-01" db="EMBL/GenBank/DDBJ databases">
        <title>Novel large sulfur bacteria in the metagenomes of groundwater-fed chemosynthetic microbial mats in the Lake Huron basin.</title>
        <authorList>
            <person name="Sharrar A.M."/>
            <person name="Flood B.E."/>
            <person name="Bailey J.V."/>
            <person name="Jones D.S."/>
            <person name="Biddanda B."/>
            <person name="Ruberg S.A."/>
            <person name="Marcus D.N."/>
            <person name="Dick G.J."/>
        </authorList>
    </citation>
    <scope>NUCLEOTIDE SEQUENCE [LARGE SCALE GENOMIC DNA]</scope>
    <source>
        <strain evidence="5">A7</strain>
    </source>
</reference>
<dbReference type="SUPFAM" id="SSF55248">
    <property type="entry name" value="PCD-like"/>
    <property type="match status" value="1"/>
</dbReference>
<dbReference type="PANTHER" id="PTHR12599">
    <property type="entry name" value="PTERIN-4-ALPHA-CARBINOLAMINE DEHYDRATASE"/>
    <property type="match status" value="1"/>
</dbReference>
<dbReference type="EC" id="4.2.1.96" evidence="4"/>
<name>A0A1W9KYJ4_9BURK</name>
<comment type="similarity">
    <text evidence="2 4">Belongs to the pterin-4-alpha-carbinolamine dehydratase family.</text>
</comment>
<protein>
    <recommendedName>
        <fullName evidence="4">Putative pterin-4-alpha-carbinolamine dehydratase</fullName>
        <shortName evidence="4">PHS</shortName>
        <ecNumber evidence="4">4.2.1.96</ecNumber>
    </recommendedName>
    <alternativeName>
        <fullName evidence="4">4-alpha-hydroxy-tetrahydropterin dehydratase</fullName>
    </alternativeName>
    <alternativeName>
        <fullName evidence="4">Pterin carbinolamine dehydratase</fullName>
        <shortName evidence="4">PCD</shortName>
    </alternativeName>
</protein>
<dbReference type="InterPro" id="IPR036428">
    <property type="entry name" value="PCD_sf"/>
</dbReference>
<dbReference type="PANTHER" id="PTHR12599:SF0">
    <property type="entry name" value="PTERIN-4-ALPHA-CARBINOLAMINE DEHYDRATASE"/>
    <property type="match status" value="1"/>
</dbReference>
<comment type="caution">
    <text evidence="5">The sequence shown here is derived from an EMBL/GenBank/DDBJ whole genome shotgun (WGS) entry which is preliminary data.</text>
</comment>
<evidence type="ECO:0000256" key="4">
    <source>
        <dbReference type="HAMAP-Rule" id="MF_00434"/>
    </source>
</evidence>
<dbReference type="EMBL" id="MTEI01000001">
    <property type="protein sequence ID" value="OQW89794.1"/>
    <property type="molecule type" value="Genomic_DNA"/>
</dbReference>
<evidence type="ECO:0000256" key="3">
    <source>
        <dbReference type="ARBA" id="ARBA00023239"/>
    </source>
</evidence>
<evidence type="ECO:0000313" key="6">
    <source>
        <dbReference type="Proteomes" id="UP000192505"/>
    </source>
</evidence>
<evidence type="ECO:0000256" key="1">
    <source>
        <dbReference type="ARBA" id="ARBA00001554"/>
    </source>
</evidence>
<keyword evidence="3 4" id="KW-0456">Lyase</keyword>
<proteinExistence type="inferred from homology"/>
<dbReference type="Proteomes" id="UP000192505">
    <property type="component" value="Unassembled WGS sequence"/>
</dbReference>
<dbReference type="AlphaFoldDB" id="A0A1W9KYJ4"/>
<gene>
    <name evidence="5" type="ORF">BWK72_00645</name>
</gene>
<comment type="catalytic activity">
    <reaction evidence="1 4">
        <text>(4aS,6R)-4a-hydroxy-L-erythro-5,6,7,8-tetrahydrobiopterin = (6R)-L-erythro-6,7-dihydrobiopterin + H2O</text>
        <dbReference type="Rhea" id="RHEA:11920"/>
        <dbReference type="ChEBI" id="CHEBI:15377"/>
        <dbReference type="ChEBI" id="CHEBI:15642"/>
        <dbReference type="ChEBI" id="CHEBI:43120"/>
        <dbReference type="EC" id="4.2.1.96"/>
    </reaction>
</comment>
<dbReference type="Pfam" id="PF01329">
    <property type="entry name" value="Pterin_4a"/>
    <property type="match status" value="1"/>
</dbReference>
<dbReference type="GO" id="GO:0008124">
    <property type="term" value="F:4-alpha-hydroxytetrahydrobiopterin dehydratase activity"/>
    <property type="evidence" value="ECO:0007669"/>
    <property type="project" value="UniProtKB-UniRule"/>
</dbReference>
<organism evidence="5 6">
    <name type="scientific">Rhodoferax ferrireducens</name>
    <dbReference type="NCBI Taxonomy" id="192843"/>
    <lineage>
        <taxon>Bacteria</taxon>
        <taxon>Pseudomonadati</taxon>
        <taxon>Pseudomonadota</taxon>
        <taxon>Betaproteobacteria</taxon>
        <taxon>Burkholderiales</taxon>
        <taxon>Comamonadaceae</taxon>
        <taxon>Rhodoferax</taxon>
    </lineage>
</organism>
<evidence type="ECO:0000313" key="5">
    <source>
        <dbReference type="EMBL" id="OQW89794.1"/>
    </source>
</evidence>
<dbReference type="Gene3D" id="3.30.1360.20">
    <property type="entry name" value="Transcriptional coactivator/pterin dehydratase"/>
    <property type="match status" value="1"/>
</dbReference>
<dbReference type="InterPro" id="IPR001533">
    <property type="entry name" value="Pterin_deHydtase"/>
</dbReference>
<sequence>MPVAHTLRALRATEIVANLAKLEGWTLSGDGDTLAIEKPFGFANYYQTVAFVNAVAFIAHAEDHHPELLVQARQCLVRWRTHDVNGISLADFACAKRVDALQPESATA</sequence>